<dbReference type="SUPFAM" id="SSF88697">
    <property type="entry name" value="PUA domain-like"/>
    <property type="match status" value="1"/>
</dbReference>
<evidence type="ECO:0000313" key="4">
    <source>
        <dbReference type="Proteomes" id="UP000247099"/>
    </source>
</evidence>
<dbReference type="Gene3D" id="3.10.590.10">
    <property type="entry name" value="ph1033 like domains"/>
    <property type="match status" value="1"/>
</dbReference>
<dbReference type="AlphaFoldDB" id="A0A317ZMU0"/>
<dbReference type="InterPro" id="IPR047197">
    <property type="entry name" value="THYN1-like_EVE"/>
</dbReference>
<dbReference type="PANTHER" id="PTHR14087:SF7">
    <property type="entry name" value="THYMOCYTE NUCLEAR PROTEIN 1"/>
    <property type="match status" value="1"/>
</dbReference>
<dbReference type="EMBL" id="QHJQ01000003">
    <property type="protein sequence ID" value="PXA04721.1"/>
    <property type="molecule type" value="Genomic_DNA"/>
</dbReference>
<dbReference type="InterPro" id="IPR052181">
    <property type="entry name" value="5hmC_binding"/>
</dbReference>
<dbReference type="FunFam" id="3.10.590.10:FF:000003">
    <property type="entry name" value="Thymocyte nuclear protein 1"/>
    <property type="match status" value="1"/>
</dbReference>
<reference evidence="3 4" key="1">
    <citation type="submission" date="2018-05" db="EMBL/GenBank/DDBJ databases">
        <title>Coraliomargarita sinensis sp. nov., isolated from a marine solar saltern.</title>
        <authorList>
            <person name="Zhou L.Y."/>
        </authorList>
    </citation>
    <scope>NUCLEOTIDE SEQUENCE [LARGE SCALE GENOMIC DNA]</scope>
    <source>
        <strain evidence="3 4">WN38</strain>
    </source>
</reference>
<evidence type="ECO:0000256" key="1">
    <source>
        <dbReference type="ARBA" id="ARBA00022553"/>
    </source>
</evidence>
<keyword evidence="1" id="KW-0597">Phosphoprotein</keyword>
<name>A0A317ZMU0_9BACT</name>
<dbReference type="InterPro" id="IPR002740">
    <property type="entry name" value="EVE_domain"/>
</dbReference>
<feature type="domain" description="EVE" evidence="2">
    <location>
        <begin position="2"/>
        <end position="150"/>
    </location>
</feature>
<organism evidence="3 4">
    <name type="scientific">Coraliomargarita sinensis</name>
    <dbReference type="NCBI Taxonomy" id="2174842"/>
    <lineage>
        <taxon>Bacteria</taxon>
        <taxon>Pseudomonadati</taxon>
        <taxon>Verrucomicrobiota</taxon>
        <taxon>Opitutia</taxon>
        <taxon>Puniceicoccales</taxon>
        <taxon>Coraliomargaritaceae</taxon>
        <taxon>Coraliomargarita</taxon>
    </lineage>
</organism>
<keyword evidence="4" id="KW-1185">Reference proteome</keyword>
<dbReference type="Pfam" id="PF01878">
    <property type="entry name" value="EVE"/>
    <property type="match status" value="1"/>
</dbReference>
<protein>
    <submittedName>
        <fullName evidence="3">EVE domain-containing protein</fullName>
    </submittedName>
</protein>
<dbReference type="OrthoDB" id="9791347at2"/>
<dbReference type="RefSeq" id="WP_110130527.1">
    <property type="nucleotide sequence ID" value="NZ_QHJQ01000003.1"/>
</dbReference>
<evidence type="ECO:0000259" key="2">
    <source>
        <dbReference type="Pfam" id="PF01878"/>
    </source>
</evidence>
<dbReference type="Proteomes" id="UP000247099">
    <property type="component" value="Unassembled WGS sequence"/>
</dbReference>
<evidence type="ECO:0000313" key="3">
    <source>
        <dbReference type="EMBL" id="PXA04721.1"/>
    </source>
</evidence>
<sequence>MQYWLMKSEPDVFSFGDLKACKNQTEPWDGIRNYQARNFMRDDMKIGDQILFYHSNTKPPGVAGIAEVASKPYPDFTAFDKKSNYYDPKSDPDNPRWMLVDVKFKADLKRYVPLDEIKTIPECSEMRLIQRGNRLSITPVTKAEFQAIKKAGMRKS</sequence>
<comment type="caution">
    <text evidence="3">The sequence shown here is derived from an EMBL/GenBank/DDBJ whole genome shotgun (WGS) entry which is preliminary data.</text>
</comment>
<accession>A0A317ZMU0</accession>
<dbReference type="PANTHER" id="PTHR14087">
    <property type="entry name" value="THYMOCYTE NUCLEAR PROTEIN 1"/>
    <property type="match status" value="1"/>
</dbReference>
<gene>
    <name evidence="3" type="ORF">DDZ13_05995</name>
</gene>
<proteinExistence type="predicted"/>
<dbReference type="InterPro" id="IPR015947">
    <property type="entry name" value="PUA-like_sf"/>
</dbReference>
<dbReference type="CDD" id="cd21133">
    <property type="entry name" value="EVE"/>
    <property type="match status" value="1"/>
</dbReference>
<dbReference type="InParanoid" id="A0A317ZMU0"/>